<dbReference type="SMART" id="SM00220">
    <property type="entry name" value="S_TKc"/>
    <property type="match status" value="1"/>
</dbReference>
<proteinExistence type="inferred from homology"/>
<dbReference type="OMA" id="IHYCHEH"/>
<evidence type="ECO:0000256" key="10">
    <source>
        <dbReference type="RuleBase" id="RU000304"/>
    </source>
</evidence>
<evidence type="ECO:0000256" key="7">
    <source>
        <dbReference type="ARBA" id="ARBA00047811"/>
    </source>
</evidence>
<dbReference type="Proteomes" id="UP000027135">
    <property type="component" value="Unassembled WGS sequence"/>
</dbReference>
<accession>A0A067RD32</accession>
<dbReference type="PROSITE" id="PS00107">
    <property type="entry name" value="PROTEIN_KINASE_ATP"/>
    <property type="match status" value="1"/>
</dbReference>
<feature type="non-terminal residue" evidence="12">
    <location>
        <position position="306"/>
    </location>
</feature>
<dbReference type="GO" id="GO:0005524">
    <property type="term" value="F:ATP binding"/>
    <property type="evidence" value="ECO:0007669"/>
    <property type="project" value="UniProtKB-UniRule"/>
</dbReference>
<evidence type="ECO:0000256" key="9">
    <source>
        <dbReference type="PROSITE-ProRule" id="PRU10141"/>
    </source>
</evidence>
<evidence type="ECO:0000256" key="5">
    <source>
        <dbReference type="ARBA" id="ARBA00022777"/>
    </source>
</evidence>
<evidence type="ECO:0000313" key="13">
    <source>
        <dbReference type="Proteomes" id="UP000027135"/>
    </source>
</evidence>
<dbReference type="EMBL" id="KK852544">
    <property type="protein sequence ID" value="KDR21637.1"/>
    <property type="molecule type" value="Genomic_DNA"/>
</dbReference>
<protein>
    <recommendedName>
        <fullName evidence="1">cyclin-dependent kinase</fullName>
        <ecNumber evidence="1">2.7.11.22</ecNumber>
    </recommendedName>
</protein>
<dbReference type="GO" id="GO:0004693">
    <property type="term" value="F:cyclin-dependent protein serine/threonine kinase activity"/>
    <property type="evidence" value="ECO:0007669"/>
    <property type="project" value="UniProtKB-EC"/>
</dbReference>
<comment type="catalytic activity">
    <reaction evidence="7">
        <text>L-threonyl-[protein] + ATP = O-phospho-L-threonyl-[protein] + ADP + H(+)</text>
        <dbReference type="Rhea" id="RHEA:46608"/>
        <dbReference type="Rhea" id="RHEA-COMP:11060"/>
        <dbReference type="Rhea" id="RHEA-COMP:11605"/>
        <dbReference type="ChEBI" id="CHEBI:15378"/>
        <dbReference type="ChEBI" id="CHEBI:30013"/>
        <dbReference type="ChEBI" id="CHEBI:30616"/>
        <dbReference type="ChEBI" id="CHEBI:61977"/>
        <dbReference type="ChEBI" id="CHEBI:456216"/>
        <dbReference type="EC" id="2.7.11.22"/>
    </reaction>
</comment>
<dbReference type="Pfam" id="PF00069">
    <property type="entry name" value="Pkinase"/>
    <property type="match status" value="1"/>
</dbReference>
<dbReference type="SUPFAM" id="SSF56112">
    <property type="entry name" value="Protein kinase-like (PK-like)"/>
    <property type="match status" value="1"/>
</dbReference>
<dbReference type="Gene3D" id="3.30.200.20">
    <property type="entry name" value="Phosphorylase Kinase, domain 1"/>
    <property type="match status" value="1"/>
</dbReference>
<keyword evidence="13" id="KW-1185">Reference proteome</keyword>
<evidence type="ECO:0000313" key="12">
    <source>
        <dbReference type="EMBL" id="KDR21637.1"/>
    </source>
</evidence>
<keyword evidence="2 10" id="KW-0723">Serine/threonine-protein kinase</keyword>
<dbReference type="InterPro" id="IPR011009">
    <property type="entry name" value="Kinase-like_dom_sf"/>
</dbReference>
<feature type="domain" description="Protein kinase" evidence="11">
    <location>
        <begin position="4"/>
        <end position="277"/>
    </location>
</feature>
<keyword evidence="3" id="KW-0808">Transferase</keyword>
<sequence length="306" mass="35926">MEKYEKISVVGEGSYGLVMKYKHRETGQMVAIKKFIETEEDQTVRKMALREIRMLKKLQHENLVNMIEVFRRKRRFYLVFEYMDHTILDELEENSSGLGDEKSRQYIFQVLRGIDFCHANNIVHRDVKPENVLVSQSGIIKLCDFGFARLIGTPGATYTDYVATRWYRAPELLVGDTKYGREVDIWAVGCLFPGDSDIDQLYQIIKVLGKLSQRHQQLVSRNPMFKGLKRNTEDRARSLYKLFPSWPHLALDFISLCLRLDPSHRPTALELIRHPYFTHDHFSERFLPILRAKIQEQFEGNPLLQK</sequence>
<dbReference type="InterPro" id="IPR008271">
    <property type="entry name" value="Ser/Thr_kinase_AS"/>
</dbReference>
<reference evidence="12 13" key="1">
    <citation type="journal article" date="2014" name="Nat. Commun.">
        <title>Molecular traces of alternative social organization in a termite genome.</title>
        <authorList>
            <person name="Terrapon N."/>
            <person name="Li C."/>
            <person name="Robertson H.M."/>
            <person name="Ji L."/>
            <person name="Meng X."/>
            <person name="Booth W."/>
            <person name="Chen Z."/>
            <person name="Childers C.P."/>
            <person name="Glastad K.M."/>
            <person name="Gokhale K."/>
            <person name="Gowin J."/>
            <person name="Gronenberg W."/>
            <person name="Hermansen R.A."/>
            <person name="Hu H."/>
            <person name="Hunt B.G."/>
            <person name="Huylmans A.K."/>
            <person name="Khalil S.M."/>
            <person name="Mitchell R.D."/>
            <person name="Munoz-Torres M.C."/>
            <person name="Mustard J.A."/>
            <person name="Pan H."/>
            <person name="Reese J.T."/>
            <person name="Scharf M.E."/>
            <person name="Sun F."/>
            <person name="Vogel H."/>
            <person name="Xiao J."/>
            <person name="Yang W."/>
            <person name="Yang Z."/>
            <person name="Yang Z."/>
            <person name="Zhou J."/>
            <person name="Zhu J."/>
            <person name="Brent C.S."/>
            <person name="Elsik C.G."/>
            <person name="Goodisman M.A."/>
            <person name="Liberles D.A."/>
            <person name="Roe R.M."/>
            <person name="Vargo E.L."/>
            <person name="Vilcinskas A."/>
            <person name="Wang J."/>
            <person name="Bornberg-Bauer E."/>
            <person name="Korb J."/>
            <person name="Zhang G."/>
            <person name="Liebig J."/>
        </authorList>
    </citation>
    <scope>NUCLEOTIDE SEQUENCE [LARGE SCALE GENOMIC DNA]</scope>
    <source>
        <tissue evidence="12">Whole organism</tissue>
    </source>
</reference>
<dbReference type="EC" id="2.7.11.22" evidence="1"/>
<evidence type="ECO:0000256" key="4">
    <source>
        <dbReference type="ARBA" id="ARBA00022741"/>
    </source>
</evidence>
<dbReference type="InterPro" id="IPR000719">
    <property type="entry name" value="Prot_kinase_dom"/>
</dbReference>
<dbReference type="PROSITE" id="PS50011">
    <property type="entry name" value="PROTEIN_KINASE_DOM"/>
    <property type="match status" value="1"/>
</dbReference>
<dbReference type="PIRSF" id="PIRSF000654">
    <property type="entry name" value="Integrin-linked_kinase"/>
    <property type="match status" value="1"/>
</dbReference>
<dbReference type="InterPro" id="IPR017441">
    <property type="entry name" value="Protein_kinase_ATP_BS"/>
</dbReference>
<gene>
    <name evidence="12" type="ORF">L798_01872</name>
</gene>
<dbReference type="PROSITE" id="PS00108">
    <property type="entry name" value="PROTEIN_KINASE_ST"/>
    <property type="match status" value="1"/>
</dbReference>
<dbReference type="PANTHER" id="PTHR24055">
    <property type="entry name" value="MITOGEN-ACTIVATED PROTEIN KINASE"/>
    <property type="match status" value="1"/>
</dbReference>
<evidence type="ECO:0000256" key="3">
    <source>
        <dbReference type="ARBA" id="ARBA00022679"/>
    </source>
</evidence>
<keyword evidence="6 9" id="KW-0067">ATP-binding</keyword>
<organism evidence="12 13">
    <name type="scientific">Zootermopsis nevadensis</name>
    <name type="common">Dampwood termite</name>
    <dbReference type="NCBI Taxonomy" id="136037"/>
    <lineage>
        <taxon>Eukaryota</taxon>
        <taxon>Metazoa</taxon>
        <taxon>Ecdysozoa</taxon>
        <taxon>Arthropoda</taxon>
        <taxon>Hexapoda</taxon>
        <taxon>Insecta</taxon>
        <taxon>Pterygota</taxon>
        <taxon>Neoptera</taxon>
        <taxon>Polyneoptera</taxon>
        <taxon>Dictyoptera</taxon>
        <taxon>Blattodea</taxon>
        <taxon>Blattoidea</taxon>
        <taxon>Termitoidae</taxon>
        <taxon>Termopsidae</taxon>
        <taxon>Zootermopsis</taxon>
    </lineage>
</organism>
<name>A0A067RD32_ZOONE</name>
<dbReference type="FunFam" id="1.10.510.10:FF:000624">
    <property type="entry name" value="Mitogen-activated protein kinase"/>
    <property type="match status" value="1"/>
</dbReference>
<comment type="similarity">
    <text evidence="10">Belongs to the protein kinase superfamily.</text>
</comment>
<dbReference type="InterPro" id="IPR050117">
    <property type="entry name" value="MAPK"/>
</dbReference>
<keyword evidence="5 12" id="KW-0418">Kinase</keyword>
<dbReference type="AlphaFoldDB" id="A0A067RD32"/>
<evidence type="ECO:0000256" key="8">
    <source>
        <dbReference type="ARBA" id="ARBA00048367"/>
    </source>
</evidence>
<evidence type="ECO:0000256" key="6">
    <source>
        <dbReference type="ARBA" id="ARBA00022840"/>
    </source>
</evidence>
<dbReference type="eggNOG" id="KOG0593">
    <property type="taxonomic scope" value="Eukaryota"/>
</dbReference>
<evidence type="ECO:0000259" key="11">
    <source>
        <dbReference type="PROSITE" id="PS50011"/>
    </source>
</evidence>
<dbReference type="Gene3D" id="1.10.510.10">
    <property type="entry name" value="Transferase(Phosphotransferase) domain 1"/>
    <property type="match status" value="1"/>
</dbReference>
<comment type="catalytic activity">
    <reaction evidence="8">
        <text>L-seryl-[protein] + ATP = O-phospho-L-seryl-[protein] + ADP + H(+)</text>
        <dbReference type="Rhea" id="RHEA:17989"/>
        <dbReference type="Rhea" id="RHEA-COMP:9863"/>
        <dbReference type="Rhea" id="RHEA-COMP:11604"/>
        <dbReference type="ChEBI" id="CHEBI:15378"/>
        <dbReference type="ChEBI" id="CHEBI:29999"/>
        <dbReference type="ChEBI" id="CHEBI:30616"/>
        <dbReference type="ChEBI" id="CHEBI:83421"/>
        <dbReference type="ChEBI" id="CHEBI:456216"/>
        <dbReference type="EC" id="2.7.11.22"/>
    </reaction>
</comment>
<keyword evidence="4 9" id="KW-0547">Nucleotide-binding</keyword>
<evidence type="ECO:0000256" key="2">
    <source>
        <dbReference type="ARBA" id="ARBA00022527"/>
    </source>
</evidence>
<dbReference type="InParanoid" id="A0A067RD32"/>
<evidence type="ECO:0000256" key="1">
    <source>
        <dbReference type="ARBA" id="ARBA00012425"/>
    </source>
</evidence>
<feature type="binding site" evidence="9">
    <location>
        <position position="34"/>
    </location>
    <ligand>
        <name>ATP</name>
        <dbReference type="ChEBI" id="CHEBI:30616"/>
    </ligand>
</feature>
<dbReference type="FunFam" id="3.30.200.20:FF:000049">
    <property type="entry name" value="cyclin-dependent kinase-like 1 isoform X1"/>
    <property type="match status" value="1"/>
</dbReference>